<evidence type="ECO:0000256" key="1">
    <source>
        <dbReference type="SAM" id="MobiDB-lite"/>
    </source>
</evidence>
<comment type="caution">
    <text evidence="2">The sequence shown here is derived from an EMBL/GenBank/DDBJ whole genome shotgun (WGS) entry which is preliminary data.</text>
</comment>
<dbReference type="AlphaFoldDB" id="A0A8T1VZK8"/>
<dbReference type="EMBL" id="JAGDFL010000498">
    <property type="protein sequence ID" value="KAG7386837.1"/>
    <property type="molecule type" value="Genomic_DNA"/>
</dbReference>
<organism evidence="2 3">
    <name type="scientific">Phytophthora boehmeriae</name>
    <dbReference type="NCBI Taxonomy" id="109152"/>
    <lineage>
        <taxon>Eukaryota</taxon>
        <taxon>Sar</taxon>
        <taxon>Stramenopiles</taxon>
        <taxon>Oomycota</taxon>
        <taxon>Peronosporomycetes</taxon>
        <taxon>Peronosporales</taxon>
        <taxon>Peronosporaceae</taxon>
        <taxon>Phytophthora</taxon>
    </lineage>
</organism>
<dbReference type="Proteomes" id="UP000693981">
    <property type="component" value="Unassembled WGS sequence"/>
</dbReference>
<reference evidence="2" key="1">
    <citation type="submission" date="2021-02" db="EMBL/GenBank/DDBJ databases">
        <authorList>
            <person name="Palmer J.M."/>
        </authorList>
    </citation>
    <scope>NUCLEOTIDE SEQUENCE</scope>
    <source>
        <strain evidence="2">SCRP23</strain>
    </source>
</reference>
<feature type="region of interest" description="Disordered" evidence="1">
    <location>
        <begin position="88"/>
        <end position="167"/>
    </location>
</feature>
<accession>A0A8T1VZK8</accession>
<gene>
    <name evidence="2" type="ORF">PHYBOEH_008459</name>
</gene>
<dbReference type="OrthoDB" id="89340at2759"/>
<proteinExistence type="predicted"/>
<sequence>MRVGHSYKDAVKHVDGDNLVHVHFHRETLLDTLCSMMYEEVLDEVPWTRFVADMYFVQAAVNLHNLVSNGKHPEPWLELDEEEDDEVLIYGPSPSCTDDDDSKDPEFKRHGAEAGADDDNEAESGQEVAEVEVLESLSKPKAKEKRKRPDDDSSLPSKKLRNSRRPTKLALKAYTDLDQNDVQCMVNYQEVVPVDEDGDPFGNQLSWVQLFADRTKVLYFHKASELNSKVKESRAE</sequence>
<evidence type="ECO:0000313" key="2">
    <source>
        <dbReference type="EMBL" id="KAG7386837.1"/>
    </source>
</evidence>
<feature type="compositionally biased region" description="Basic residues" evidence="1">
    <location>
        <begin position="158"/>
        <end position="167"/>
    </location>
</feature>
<protein>
    <submittedName>
        <fullName evidence="2">Uncharacterized protein</fullName>
    </submittedName>
</protein>
<evidence type="ECO:0000313" key="3">
    <source>
        <dbReference type="Proteomes" id="UP000693981"/>
    </source>
</evidence>
<name>A0A8T1VZK8_9STRA</name>
<keyword evidence="3" id="KW-1185">Reference proteome</keyword>
<feature type="compositionally biased region" description="Acidic residues" evidence="1">
    <location>
        <begin position="115"/>
        <end position="133"/>
    </location>
</feature>